<keyword evidence="3" id="KW-1185">Reference proteome</keyword>
<organism evidence="2 3">
    <name type="scientific">Spiroplasma ixodetis</name>
    <dbReference type="NCBI Taxonomy" id="2141"/>
    <lineage>
        <taxon>Bacteria</taxon>
        <taxon>Bacillati</taxon>
        <taxon>Mycoplasmatota</taxon>
        <taxon>Mollicutes</taxon>
        <taxon>Entomoplasmatales</taxon>
        <taxon>Spiroplasmataceae</taxon>
        <taxon>Spiroplasma</taxon>
    </lineage>
</organism>
<dbReference type="EMBL" id="AP026933">
    <property type="protein sequence ID" value="BDT05012.1"/>
    <property type="molecule type" value="Genomic_DNA"/>
</dbReference>
<accession>A0ABM8BYP3</accession>
<reference evidence="2 3" key="1">
    <citation type="journal article" date="2022" name="Front. Microbiol.">
        <title>Male-killing mechanisms vary between Spiroplasma species.</title>
        <authorList>
            <person name="Arai H."/>
            <person name="Inoue M."/>
            <person name="Kageyama D."/>
        </authorList>
    </citation>
    <scope>NUCLEOTIDE SEQUENCE [LARGE SCALE GENOMIC DNA]</scope>
    <source>
        <strain evidence="3">sHm</strain>
    </source>
</reference>
<proteinExistence type="predicted"/>
<evidence type="ECO:0000313" key="2">
    <source>
        <dbReference type="EMBL" id="BDT05012.1"/>
    </source>
</evidence>
<evidence type="ECO:0000313" key="3">
    <source>
        <dbReference type="Proteomes" id="UP001163387"/>
    </source>
</evidence>
<evidence type="ECO:0000256" key="1">
    <source>
        <dbReference type="SAM" id="Phobius"/>
    </source>
</evidence>
<keyword evidence="1" id="KW-0472">Membrane</keyword>
<protein>
    <submittedName>
        <fullName evidence="2">Uncharacterized protein</fullName>
    </submittedName>
</protein>
<keyword evidence="1" id="KW-0812">Transmembrane</keyword>
<keyword evidence="1" id="KW-1133">Transmembrane helix</keyword>
<feature type="transmembrane region" description="Helical" evidence="1">
    <location>
        <begin position="62"/>
        <end position="78"/>
    </location>
</feature>
<name>A0ABM8BYP3_9MOLU</name>
<dbReference type="Proteomes" id="UP001163387">
    <property type="component" value="Chromosome"/>
</dbReference>
<gene>
    <name evidence="2" type="ORF">SHM_26580</name>
</gene>
<sequence>MYFIVYLKFKRERADVVNNIQICLKIIKLDENNFDLNMQLYVNFNTWKILVNNNAYFYNSKILIKTHLISFILFFIFLKF</sequence>